<dbReference type="EMBL" id="FJ608824">
    <property type="protein sequence ID" value="ACM91125.1"/>
    <property type="molecule type" value="Genomic_RNA"/>
</dbReference>
<protein>
    <submittedName>
        <fullName evidence="2">p10</fullName>
    </submittedName>
</protein>
<evidence type="ECO:0000256" key="1">
    <source>
        <dbReference type="SAM" id="Phobius"/>
    </source>
</evidence>
<accession>C0KIU0</accession>
<evidence type="ECO:0000313" key="3">
    <source>
        <dbReference type="Proteomes" id="UP000204347"/>
    </source>
</evidence>
<name>C0KIU0_9VIRU</name>
<dbReference type="RefSeq" id="YP_002600766.1">
    <property type="nucleotide sequence ID" value="NC_012092.1"/>
</dbReference>
<keyword evidence="3" id="KW-1185">Reference proteome</keyword>
<proteinExistence type="predicted"/>
<dbReference type="KEGG" id="vg:11117703"/>
<dbReference type="GeneID" id="11117703"/>
<dbReference type="Proteomes" id="UP000204347">
    <property type="component" value="Genome"/>
</dbReference>
<evidence type="ECO:0000313" key="2">
    <source>
        <dbReference type="EMBL" id="ACM91125.1"/>
    </source>
</evidence>
<reference evidence="2 3" key="1">
    <citation type="journal article" date="2010" name="BMC Microbiol.">
        <title>Characterization of Phi2954, a newly isolated bacteriophage containing three dsRNA genomic segments.</title>
        <authorList>
            <person name="Qiao X."/>
            <person name="Sun Y."/>
            <person name="Qiao J."/>
            <person name="Di Sanzo F."/>
            <person name="Mindich L."/>
        </authorList>
    </citation>
    <scope>NUCLEOTIDE SEQUENCE [LARGE SCALE GENOMIC DNA]</scope>
</reference>
<keyword evidence="1" id="KW-0472">Membrane</keyword>
<feature type="transmembrane region" description="Helical" evidence="1">
    <location>
        <begin position="20"/>
        <end position="37"/>
    </location>
</feature>
<sequence length="42" mass="4373">MNKVLDPLLLKDTAPRSHVALVYLAVGLGLGIFVFGSDSTSG</sequence>
<organism evidence="2 3">
    <name type="scientific">Pseudomonas phage phi2954</name>
    <dbReference type="NCBI Taxonomy" id="593131"/>
    <lineage>
        <taxon>Viruses</taxon>
        <taxon>Riboviria</taxon>
        <taxon>Orthornavirae</taxon>
        <taxon>Duplornaviricota</taxon>
        <taxon>Vidaverviricetes</taxon>
        <taxon>Mindivirales</taxon>
        <taxon>Cystoviridae</taxon>
        <taxon>Deltacystovirus</taxon>
        <taxon>Deltacystovirus phi2954</taxon>
        <taxon>Cystovirus phi2954</taxon>
    </lineage>
</organism>
<keyword evidence="1" id="KW-1133">Transmembrane helix</keyword>
<keyword evidence="1" id="KW-0812">Transmembrane</keyword>